<dbReference type="HOGENOM" id="CLU_004744_1_0_12"/>
<evidence type="ECO:0000256" key="4">
    <source>
        <dbReference type="ARBA" id="ARBA00023295"/>
    </source>
</evidence>
<evidence type="ECO:0000256" key="5">
    <source>
        <dbReference type="ARBA" id="ARBA00023965"/>
    </source>
</evidence>
<dbReference type="PATRIC" id="fig|889378.3.peg.2322"/>
<evidence type="ECO:0000313" key="11">
    <source>
        <dbReference type="Proteomes" id="UP000007383"/>
    </source>
</evidence>
<dbReference type="SUPFAM" id="SSF49452">
    <property type="entry name" value="Starch-binding domain-like"/>
    <property type="match status" value="1"/>
</dbReference>
<dbReference type="SUPFAM" id="SSF51445">
    <property type="entry name" value="(Trans)glycosidases"/>
    <property type="match status" value="1"/>
</dbReference>
<evidence type="ECO:0000256" key="6">
    <source>
        <dbReference type="ARBA" id="ARBA00024062"/>
    </source>
</evidence>
<dbReference type="InterPro" id="IPR013780">
    <property type="entry name" value="Glyco_hydro_b"/>
</dbReference>
<dbReference type="InterPro" id="IPR005323">
    <property type="entry name" value="CBM41_pullulanase"/>
</dbReference>
<name>H9ULI7_SPIAZ</name>
<dbReference type="KEGG" id="sfc:Spiaf_2348"/>
<dbReference type="GO" id="GO:0051060">
    <property type="term" value="F:pullulanase activity"/>
    <property type="evidence" value="ECO:0007669"/>
    <property type="project" value="UniProtKB-EC"/>
</dbReference>
<dbReference type="SMART" id="SM00642">
    <property type="entry name" value="Aamy"/>
    <property type="match status" value="1"/>
</dbReference>
<keyword evidence="2" id="KW-0732">Signal</keyword>
<gene>
    <name evidence="10" type="ordered locus">Spiaf_2348</name>
</gene>
<dbReference type="eggNOG" id="COG1523">
    <property type="taxonomic scope" value="Bacteria"/>
</dbReference>
<dbReference type="InterPro" id="IPR040806">
    <property type="entry name" value="SpuA_C"/>
</dbReference>
<evidence type="ECO:0000313" key="10">
    <source>
        <dbReference type="EMBL" id="AFG38380.1"/>
    </source>
</evidence>
<protein>
    <recommendedName>
        <fullName evidence="6">pullulanase</fullName>
        <ecNumber evidence="6">3.2.1.41</ecNumber>
    </recommendedName>
    <alternativeName>
        <fullName evidence="7">Alpha-dextrin endo-1,6-alpha-glucosidase</fullName>
    </alternativeName>
    <alternativeName>
        <fullName evidence="8">Pullulan 6-glucanohydrolase</fullName>
    </alternativeName>
</protein>
<accession>H9ULI7</accession>
<dbReference type="InterPro" id="IPR014756">
    <property type="entry name" value="Ig_E-set"/>
</dbReference>
<dbReference type="CDD" id="cd02860">
    <property type="entry name" value="E_set_Pullulanase"/>
    <property type="match status" value="1"/>
</dbReference>
<evidence type="ECO:0000256" key="2">
    <source>
        <dbReference type="ARBA" id="ARBA00022729"/>
    </source>
</evidence>
<dbReference type="Gene3D" id="3.20.20.80">
    <property type="entry name" value="Glycosidases"/>
    <property type="match status" value="1"/>
</dbReference>
<dbReference type="Pfam" id="PF02922">
    <property type="entry name" value="CBM_48"/>
    <property type="match status" value="1"/>
</dbReference>
<dbReference type="GO" id="GO:0030246">
    <property type="term" value="F:carbohydrate binding"/>
    <property type="evidence" value="ECO:0007669"/>
    <property type="project" value="InterPro"/>
</dbReference>
<keyword evidence="3" id="KW-0378">Hydrolase</keyword>
<dbReference type="InterPro" id="IPR013784">
    <property type="entry name" value="Carb-bd-like_fold"/>
</dbReference>
<dbReference type="EMBL" id="CP003282">
    <property type="protein sequence ID" value="AFG38380.1"/>
    <property type="molecule type" value="Genomic_DNA"/>
</dbReference>
<evidence type="ECO:0000256" key="3">
    <source>
        <dbReference type="ARBA" id="ARBA00022801"/>
    </source>
</evidence>
<comment type="similarity">
    <text evidence="1">Belongs to the glycosyl hydrolase 13 family.</text>
</comment>
<dbReference type="PANTHER" id="PTHR43002">
    <property type="entry name" value="GLYCOGEN DEBRANCHING ENZYME"/>
    <property type="match status" value="1"/>
</dbReference>
<dbReference type="InterPro" id="IPR006047">
    <property type="entry name" value="GH13_cat_dom"/>
</dbReference>
<dbReference type="PROSITE" id="PS51257">
    <property type="entry name" value="PROKAR_LIPOPROTEIN"/>
    <property type="match status" value="1"/>
</dbReference>
<reference evidence="11" key="1">
    <citation type="journal article" date="2013" name="Stand. Genomic Sci.">
        <title>Complete genome sequence of the halophilic bacterium Spirochaeta africana type strain (Z-7692(T)) from the alkaline Lake Magadi in the East African Rift.</title>
        <authorList>
            <person name="Liolos K."/>
            <person name="Abt B."/>
            <person name="Scheuner C."/>
            <person name="Teshima H."/>
            <person name="Held B."/>
            <person name="Lapidus A."/>
            <person name="Nolan M."/>
            <person name="Lucas S."/>
            <person name="Deshpande S."/>
            <person name="Cheng J.F."/>
            <person name="Tapia R."/>
            <person name="Goodwin L.A."/>
            <person name="Pitluck S."/>
            <person name="Pagani I."/>
            <person name="Ivanova N."/>
            <person name="Mavromatis K."/>
            <person name="Mikhailova N."/>
            <person name="Huntemann M."/>
            <person name="Pati A."/>
            <person name="Chen A."/>
            <person name="Palaniappan K."/>
            <person name="Land M."/>
            <person name="Rohde M."/>
            <person name="Tindall B.J."/>
            <person name="Detter J.C."/>
            <person name="Goker M."/>
            <person name="Bristow J."/>
            <person name="Eisen J.A."/>
            <person name="Markowitz V."/>
            <person name="Hugenholtz P."/>
            <person name="Woyke T."/>
            <person name="Klenk H.P."/>
            <person name="Kyrpides N.C."/>
        </authorList>
    </citation>
    <scope>NUCLEOTIDE SEQUENCE</scope>
    <source>
        <strain evidence="11">ATCC 700263 / DSM 8902 / Z-7692</strain>
    </source>
</reference>
<dbReference type="Gene3D" id="2.60.40.10">
    <property type="entry name" value="Immunoglobulins"/>
    <property type="match status" value="1"/>
</dbReference>
<evidence type="ECO:0000256" key="1">
    <source>
        <dbReference type="ARBA" id="ARBA00008061"/>
    </source>
</evidence>
<dbReference type="AlphaFoldDB" id="H9ULI7"/>
<dbReference type="RefSeq" id="WP_014456362.1">
    <property type="nucleotide sequence ID" value="NC_017098.1"/>
</dbReference>
<dbReference type="Proteomes" id="UP000007383">
    <property type="component" value="Chromosome"/>
</dbReference>
<evidence type="ECO:0000256" key="8">
    <source>
        <dbReference type="ARBA" id="ARBA00031076"/>
    </source>
</evidence>
<proteinExistence type="inferred from homology"/>
<organism evidence="10 11">
    <name type="scientific">Spirochaeta africana (strain ATCC 700263 / DSM 8902 / Z-7692)</name>
    <dbReference type="NCBI Taxonomy" id="889378"/>
    <lineage>
        <taxon>Bacteria</taxon>
        <taxon>Pseudomonadati</taxon>
        <taxon>Spirochaetota</taxon>
        <taxon>Spirochaetia</taxon>
        <taxon>Spirochaetales</taxon>
        <taxon>Spirochaetaceae</taxon>
        <taxon>Spirochaeta</taxon>
    </lineage>
</organism>
<dbReference type="CDD" id="cd11341">
    <property type="entry name" value="AmyAc_Pullulanase_LD-like"/>
    <property type="match status" value="1"/>
</dbReference>
<dbReference type="Pfam" id="PF00128">
    <property type="entry name" value="Alpha-amylase"/>
    <property type="match status" value="1"/>
</dbReference>
<feature type="domain" description="Glycosyl hydrolase family 13 catalytic" evidence="9">
    <location>
        <begin position="416"/>
        <end position="822"/>
    </location>
</feature>
<keyword evidence="4 10" id="KW-0326">Glycosidase</keyword>
<dbReference type="STRING" id="889378.Spiaf_2348"/>
<dbReference type="EC" id="3.2.1.41" evidence="6"/>
<dbReference type="GO" id="GO:0005975">
    <property type="term" value="P:carbohydrate metabolic process"/>
    <property type="evidence" value="ECO:0007669"/>
    <property type="project" value="InterPro"/>
</dbReference>
<evidence type="ECO:0000259" key="9">
    <source>
        <dbReference type="SMART" id="SM00642"/>
    </source>
</evidence>
<evidence type="ECO:0000256" key="7">
    <source>
        <dbReference type="ARBA" id="ARBA00029618"/>
    </source>
</evidence>
<dbReference type="InterPro" id="IPR017853">
    <property type="entry name" value="GH"/>
</dbReference>
<keyword evidence="11" id="KW-1185">Reference proteome</keyword>
<comment type="catalytic activity">
    <reaction evidence="5">
        <text>Hydrolysis of (1-&gt;6)-alpha-D-glucosidic linkages in pullulan, amylopectin and glycogen, and in the alpha- and beta-limit dextrins of amylopectin and glycogen.</text>
        <dbReference type="EC" id="3.2.1.41"/>
    </reaction>
</comment>
<dbReference type="Gene3D" id="2.60.40.1110">
    <property type="match status" value="1"/>
</dbReference>
<dbReference type="InterPro" id="IPR013783">
    <property type="entry name" value="Ig-like_fold"/>
</dbReference>
<dbReference type="InterPro" id="IPR004193">
    <property type="entry name" value="Glyco_hydro_13_N"/>
</dbReference>
<sequence>MHNMRLPGPAALLAGVLLTALLLFGCASFAGPEAEPGTIEMRQHPDMDKVLNAADQVEVADDEFAVFYYRPDEDYEDWAMWVWALGSGDGSDTFDNTQDWKNIDGVGVMIMRQDGADIGAPIVGEGGETGFIIRLHNDWVKETPEDRVWDYAAGNKVAVFHGDPVNYSVGEYVPFIQEAMFTDVQTIEARLSGRHALQTSPDSNGFYLESEDGDIFEVADVVNTTAPDRRNSNFTDRITLKLAEPVTVGSRLRLVHPEYQAPYRVTTAILIPQIADQTVPPMDYDLGALYDADTQSVEFRLWSPLADWVRVRIYSESQQAEPDWVLDMELNQEYGVWSVEFDEQDPDGFFYDYELHQGGRDRVALDPYAFSMDAFLDDGSAGRGAIIDMNKAAPIDGWQGYTDYHLDDRINSIVYEVHVRDFTISDDANVENEPGTYLAFTEKLGYIQDLGITHIELMPVMNFYFNNELEKEFDDSGTSSNNNYNWGYDPHSWFSPEGFYATDPTDPYSRVNELMTLIRDTHQHDMGILLDVIYNHYGNTNLLEDIVEHYYFRKTPAGAFTSNSGVGNDYASTRYMARKLIVDSIYHWVKWYHIDGMRFDLAGLIDTETIEMARERVAALPDKEDIFFQGEGWEMYNGPEGTRGMEQSYMTETDEFAVFNDEIRDLMKGGGFQETAQRFLTTGPIDTEQLFYNLIGQPQVNYTATEPGDSLAYIEKHDGLTLHDNIAYNADIDHTTAEGRQEIAQRVKVGNLLLITGQSIPFIHAGQERLRTKPRLNAQYEFIGPFIRNSYDSSDDINQFIWEMDEVAQDVYDYTRALIHLRRDTQAFRIGSFDDISATYFDTDDGLSLAYSIEWEGDTWYILANTNTESFSFELDRDLNGSVLVADQSQVAADGIADPVGVQVSGSTVTLDGLTAALIRY</sequence>
<dbReference type="SUPFAM" id="SSF81296">
    <property type="entry name" value="E set domains"/>
    <property type="match status" value="1"/>
</dbReference>
<dbReference type="OrthoDB" id="9761875at2"/>
<dbReference type="Gene3D" id="2.60.40.1180">
    <property type="entry name" value="Golgi alpha-mannosidase II"/>
    <property type="match status" value="1"/>
</dbReference>
<dbReference type="Pfam" id="PF03714">
    <property type="entry name" value="PUD"/>
    <property type="match status" value="1"/>
</dbReference>
<dbReference type="Pfam" id="PF18033">
    <property type="entry name" value="SpuA_C"/>
    <property type="match status" value="1"/>
</dbReference>